<evidence type="ECO:0000256" key="3">
    <source>
        <dbReference type="ARBA" id="ARBA00022679"/>
    </source>
</evidence>
<sequence length="299" mass="32423">MTVRLPVASLAPVTSPVASLAPVTSPVASLAPVTSPVAPRPILRAGPTTVELTDDPHDVAEIQRLRYRVFADEPGFADTIGDADTHLDADRFDEFCEHLVVRHVDDGIIGCARLLPPARAVAAGGWYTSTEFEVAELDGIRSATVEMGRAVVASAHRQGSTTALMWAALLQYLDEADCRYLVGCVSVPIDGPGPRGATLRGVRDELRDHHQAPWQVYPHARAMVDGRVLDDIEPPDKAPMPGLLRGYLRMGARVCGEPAVDDVFDVGDFVTVLDRERGNRRYLERLQAAVTRLAVDGHR</sequence>
<dbReference type="Proteomes" id="UP000271469">
    <property type="component" value="Chromosome"/>
</dbReference>
<keyword evidence="4" id="KW-0443">Lipid metabolism</keyword>
<dbReference type="KEGG" id="gom:D7316_05432"/>
<keyword evidence="2" id="KW-0444">Lipid biosynthesis</keyword>
<name>A0A3G8JUG7_9ACTN</name>
<dbReference type="PANTHER" id="PTHR37323">
    <property type="entry name" value="GCN5-RELATED N-ACETYLTRANSFERASE"/>
    <property type="match status" value="1"/>
</dbReference>
<evidence type="ECO:0008006" key="9">
    <source>
        <dbReference type="Google" id="ProtNLM"/>
    </source>
</evidence>
<evidence type="ECO:0000256" key="6">
    <source>
        <dbReference type="SAM" id="SignalP"/>
    </source>
</evidence>
<comment type="pathway">
    <text evidence="1">Lipid metabolism.</text>
</comment>
<evidence type="ECO:0000256" key="2">
    <source>
        <dbReference type="ARBA" id="ARBA00022516"/>
    </source>
</evidence>
<keyword evidence="8" id="KW-1185">Reference proteome</keyword>
<evidence type="ECO:0000256" key="5">
    <source>
        <dbReference type="ARBA" id="ARBA00023315"/>
    </source>
</evidence>
<keyword evidence="5" id="KW-0012">Acyltransferase</keyword>
<dbReference type="SUPFAM" id="SSF55729">
    <property type="entry name" value="Acyl-CoA N-acyltransferases (Nat)"/>
    <property type="match status" value="1"/>
</dbReference>
<reference evidence="7 8" key="1">
    <citation type="submission" date="2018-11" db="EMBL/GenBank/DDBJ databases">
        <title>Gordonia insulae sp. nov., isolated from an island soil.</title>
        <authorList>
            <person name="Kim Y.S."/>
            <person name="Kim S.B."/>
        </authorList>
    </citation>
    <scope>NUCLEOTIDE SEQUENCE [LARGE SCALE GENOMIC DNA]</scope>
    <source>
        <strain evidence="7 8">MMS17-SY073</strain>
    </source>
</reference>
<dbReference type="EMBL" id="CP033972">
    <property type="protein sequence ID" value="AZG48811.1"/>
    <property type="molecule type" value="Genomic_DNA"/>
</dbReference>
<organism evidence="7 8">
    <name type="scientific">Gordonia insulae</name>
    <dbReference type="NCBI Taxonomy" id="2420509"/>
    <lineage>
        <taxon>Bacteria</taxon>
        <taxon>Bacillati</taxon>
        <taxon>Actinomycetota</taxon>
        <taxon>Actinomycetes</taxon>
        <taxon>Mycobacteriales</taxon>
        <taxon>Gordoniaceae</taxon>
        <taxon>Gordonia</taxon>
    </lineage>
</organism>
<dbReference type="PANTHER" id="PTHR37323:SF1">
    <property type="entry name" value="L-ORNITHINE N(ALPHA)-ACYLTRANSFERASE"/>
    <property type="match status" value="1"/>
</dbReference>
<evidence type="ECO:0000256" key="4">
    <source>
        <dbReference type="ARBA" id="ARBA00023098"/>
    </source>
</evidence>
<dbReference type="GO" id="GO:0016746">
    <property type="term" value="F:acyltransferase activity"/>
    <property type="evidence" value="ECO:0007669"/>
    <property type="project" value="UniProtKB-KW"/>
</dbReference>
<evidence type="ECO:0000256" key="1">
    <source>
        <dbReference type="ARBA" id="ARBA00005189"/>
    </source>
</evidence>
<accession>A0A3G8JUG7</accession>
<protein>
    <recommendedName>
        <fullName evidence="9">Hemolysin</fullName>
    </recommendedName>
</protein>
<feature type="signal peptide" evidence="6">
    <location>
        <begin position="1"/>
        <end position="20"/>
    </location>
</feature>
<keyword evidence="6" id="KW-0732">Signal</keyword>
<proteinExistence type="predicted"/>
<dbReference type="GO" id="GO:0006629">
    <property type="term" value="P:lipid metabolic process"/>
    <property type="evidence" value="ECO:0007669"/>
    <property type="project" value="UniProtKB-KW"/>
</dbReference>
<gene>
    <name evidence="7" type="ORF">D7316_05432</name>
</gene>
<dbReference type="Pfam" id="PF13444">
    <property type="entry name" value="Acetyltransf_5"/>
    <property type="match status" value="1"/>
</dbReference>
<feature type="chain" id="PRO_5018132591" description="Hemolysin" evidence="6">
    <location>
        <begin position="21"/>
        <end position="299"/>
    </location>
</feature>
<evidence type="ECO:0000313" key="8">
    <source>
        <dbReference type="Proteomes" id="UP000271469"/>
    </source>
</evidence>
<evidence type="ECO:0000313" key="7">
    <source>
        <dbReference type="EMBL" id="AZG48811.1"/>
    </source>
</evidence>
<dbReference type="InterPro" id="IPR052351">
    <property type="entry name" value="Ornithine_N-alpha-AT"/>
</dbReference>
<keyword evidence="3" id="KW-0808">Transferase</keyword>
<dbReference type="Gene3D" id="3.40.630.30">
    <property type="match status" value="1"/>
</dbReference>
<dbReference type="InterPro" id="IPR016181">
    <property type="entry name" value="Acyl_CoA_acyltransferase"/>
</dbReference>
<dbReference type="AlphaFoldDB" id="A0A3G8JUG7"/>